<name>A0A9Q1HDI1_HOLLE</name>
<dbReference type="EMBL" id="JAIZAY010000003">
    <property type="protein sequence ID" value="KAJ8045462.1"/>
    <property type="molecule type" value="Genomic_DNA"/>
</dbReference>
<keyword evidence="2" id="KW-1185">Reference proteome</keyword>
<accession>A0A9Q1HDI1</accession>
<comment type="caution">
    <text evidence="1">The sequence shown here is derived from an EMBL/GenBank/DDBJ whole genome shotgun (WGS) entry which is preliminary data.</text>
</comment>
<dbReference type="AlphaFoldDB" id="A0A9Q1HDI1"/>
<proteinExistence type="predicted"/>
<evidence type="ECO:0000313" key="2">
    <source>
        <dbReference type="Proteomes" id="UP001152320"/>
    </source>
</evidence>
<organism evidence="1 2">
    <name type="scientific">Holothuria leucospilota</name>
    <name type="common">Black long sea cucumber</name>
    <name type="synonym">Mertensiothuria leucospilota</name>
    <dbReference type="NCBI Taxonomy" id="206669"/>
    <lineage>
        <taxon>Eukaryota</taxon>
        <taxon>Metazoa</taxon>
        <taxon>Echinodermata</taxon>
        <taxon>Eleutherozoa</taxon>
        <taxon>Echinozoa</taxon>
        <taxon>Holothuroidea</taxon>
        <taxon>Aspidochirotacea</taxon>
        <taxon>Aspidochirotida</taxon>
        <taxon>Holothuriidae</taxon>
        <taxon>Holothuria</taxon>
    </lineage>
</organism>
<dbReference type="Proteomes" id="UP001152320">
    <property type="component" value="Chromosome 3"/>
</dbReference>
<reference evidence="1" key="1">
    <citation type="submission" date="2021-10" db="EMBL/GenBank/DDBJ databases">
        <title>Tropical sea cucumber genome reveals ecological adaptation and Cuvierian tubules defense mechanism.</title>
        <authorList>
            <person name="Chen T."/>
        </authorList>
    </citation>
    <scope>NUCLEOTIDE SEQUENCE</scope>
    <source>
        <strain evidence="1">Nanhai2018</strain>
        <tissue evidence="1">Muscle</tissue>
    </source>
</reference>
<gene>
    <name evidence="1" type="ORF">HOLleu_08477</name>
</gene>
<protein>
    <submittedName>
        <fullName evidence="1">Uncharacterized protein</fullName>
    </submittedName>
</protein>
<evidence type="ECO:0000313" key="1">
    <source>
        <dbReference type="EMBL" id="KAJ8045462.1"/>
    </source>
</evidence>
<sequence length="61" mass="6928">MNKSIRPQRRGNCVEGELTSITAEAYMKRTVSPAAWAIMSEMSKRILIYGVGLIWTLFITH</sequence>